<accession>A0A9N9GU86</accession>
<dbReference type="Pfam" id="PF24209">
    <property type="entry name" value="DUF7431"/>
    <property type="match status" value="1"/>
</dbReference>
<name>A0A9N9GU86_9GLOM</name>
<dbReference type="AlphaFoldDB" id="A0A9N9GU86"/>
<dbReference type="Proteomes" id="UP000789405">
    <property type="component" value="Unassembled WGS sequence"/>
</dbReference>
<organism evidence="2 3">
    <name type="scientific">Dentiscutata erythropus</name>
    <dbReference type="NCBI Taxonomy" id="1348616"/>
    <lineage>
        <taxon>Eukaryota</taxon>
        <taxon>Fungi</taxon>
        <taxon>Fungi incertae sedis</taxon>
        <taxon>Mucoromycota</taxon>
        <taxon>Glomeromycotina</taxon>
        <taxon>Glomeromycetes</taxon>
        <taxon>Diversisporales</taxon>
        <taxon>Gigasporaceae</taxon>
        <taxon>Dentiscutata</taxon>
    </lineage>
</organism>
<protein>
    <submittedName>
        <fullName evidence="2">7528_t:CDS:1</fullName>
    </submittedName>
</protein>
<feature type="domain" description="DUF7431" evidence="1">
    <location>
        <begin position="327"/>
        <end position="403"/>
    </location>
</feature>
<dbReference type="OrthoDB" id="2445952at2759"/>
<sequence>MGNTHSNDIEKRADYSLYKKENEKQPNYSLYEEGNFEKKSDYYSVYKENYIITKIHEYPLNEDNNQIFQDQQEVTINLSELQFVDNNFFIKQSYYVDWPQLVEKFGGYLLKDCCIANAPEKAFTVNIEKDISEILPWLSTFLDVESFPYQMSIEFFCKKWEKAKLIISKSSIIPTENFVNDVSKVVNGELDPTNKLEQLRDLTKKYGSFYASSLVFGGAIVKESNNNDTPIIGGIKKNYTNNDSIEPWVNSLDHYNNWEIIGYDEIRSIFELLDDDLQKNVLDILGFRILKGTKDILLNRDFSKKTTYVHSLAMQFEELEKITNIHNCYIFVSIINEEDKDKDIFSILVDYVNKYAPLIVIKKAQSEKYEKNSLKIGWIIVGQPNYFDFDQIEYPIVLSKVDDIVEISKSTIFSVESYAPSTCAFSAPETDNSSTIAVDIPLTAKHPFDFFVYDPMNISESTSDKRMLG</sequence>
<dbReference type="EMBL" id="CAJVPY010004875">
    <property type="protein sequence ID" value="CAG8630218.1"/>
    <property type="molecule type" value="Genomic_DNA"/>
</dbReference>
<evidence type="ECO:0000259" key="1">
    <source>
        <dbReference type="Pfam" id="PF24209"/>
    </source>
</evidence>
<comment type="caution">
    <text evidence="2">The sequence shown here is derived from an EMBL/GenBank/DDBJ whole genome shotgun (WGS) entry which is preliminary data.</text>
</comment>
<evidence type="ECO:0000313" key="3">
    <source>
        <dbReference type="Proteomes" id="UP000789405"/>
    </source>
</evidence>
<evidence type="ECO:0000313" key="2">
    <source>
        <dbReference type="EMBL" id="CAG8630218.1"/>
    </source>
</evidence>
<feature type="non-terminal residue" evidence="2">
    <location>
        <position position="469"/>
    </location>
</feature>
<dbReference type="InterPro" id="IPR055854">
    <property type="entry name" value="DUF7431"/>
</dbReference>
<gene>
    <name evidence="2" type="ORF">DERYTH_LOCUS9108</name>
</gene>
<keyword evidence="3" id="KW-1185">Reference proteome</keyword>
<reference evidence="2" key="1">
    <citation type="submission" date="2021-06" db="EMBL/GenBank/DDBJ databases">
        <authorList>
            <person name="Kallberg Y."/>
            <person name="Tangrot J."/>
            <person name="Rosling A."/>
        </authorList>
    </citation>
    <scope>NUCLEOTIDE SEQUENCE</scope>
    <source>
        <strain evidence="2">MA453B</strain>
    </source>
</reference>
<proteinExistence type="predicted"/>